<dbReference type="PATRIC" id="fig|1242966.3.peg.1587"/>
<proteinExistence type="predicted"/>
<dbReference type="AlphaFoldDB" id="U2G0T4"/>
<dbReference type="Proteomes" id="UP000016636">
    <property type="component" value="Unassembled WGS sequence"/>
</dbReference>
<evidence type="ECO:0000313" key="1">
    <source>
        <dbReference type="EMBL" id="ERJ21654.1"/>
    </source>
</evidence>
<evidence type="ECO:0000313" key="2">
    <source>
        <dbReference type="Proteomes" id="UP000016636"/>
    </source>
</evidence>
<comment type="caution">
    <text evidence="1">The sequence shown here is derived from an EMBL/GenBank/DDBJ whole genome shotgun (WGS) entry which is preliminary data.</text>
</comment>
<sequence length="67" mass="7742">MILNATRKFSTEDRANKFKPLRQENFCFLLRSARNETSLRGDNADEQNETTKRGLINLKSQGAVFFC</sequence>
<reference evidence="1 2" key="1">
    <citation type="journal article" date="2013" name="BMC Genomics">
        <title>Comparative genomics of Campylobacter concisus isolates reveals genetic diversity and provides insights into disease association.</title>
        <authorList>
            <person name="Deshpande N.P."/>
            <person name="Kaakoush N.O."/>
            <person name="Wilkins M.R."/>
            <person name="Mitchell H.M."/>
        </authorList>
    </citation>
    <scope>NUCLEOTIDE SEQUENCE [LARGE SCALE GENOMIC DNA]</scope>
    <source>
        <strain evidence="1 2">UNSW3</strain>
    </source>
</reference>
<dbReference type="EMBL" id="ANNE01000017">
    <property type="protein sequence ID" value="ERJ21654.1"/>
    <property type="molecule type" value="Genomic_DNA"/>
</dbReference>
<gene>
    <name evidence="1" type="ORF">UNSW3_216</name>
</gene>
<accession>U2G0T4</accession>
<protein>
    <submittedName>
        <fullName evidence="1">Uncharacterized protein</fullName>
    </submittedName>
</protein>
<dbReference type="RefSeq" id="WP_021084875.1">
    <property type="nucleotide sequence ID" value="NZ_ANNE01000017.1"/>
</dbReference>
<organism evidence="1 2">
    <name type="scientific">Campylobacter concisus UNSW3</name>
    <dbReference type="NCBI Taxonomy" id="1242966"/>
    <lineage>
        <taxon>Bacteria</taxon>
        <taxon>Pseudomonadati</taxon>
        <taxon>Campylobacterota</taxon>
        <taxon>Epsilonproteobacteria</taxon>
        <taxon>Campylobacterales</taxon>
        <taxon>Campylobacteraceae</taxon>
        <taxon>Campylobacter</taxon>
    </lineage>
</organism>
<name>U2G0T4_9BACT</name>